<sequence>MVRPDGDQAAVADGLTGREEERAPAVLGFAACAISGFVVGLLVHEGWASAALVASLVLVAGTAGWVLRGLR</sequence>
<dbReference type="EMBL" id="JAUSVP010000001">
    <property type="protein sequence ID" value="MDQ0445967.1"/>
    <property type="molecule type" value="Genomic_DNA"/>
</dbReference>
<keyword evidence="3" id="KW-1185">Reference proteome</keyword>
<dbReference type="Proteomes" id="UP001231124">
    <property type="component" value="Unassembled WGS sequence"/>
</dbReference>
<dbReference type="RefSeq" id="WP_238203229.1">
    <property type="nucleotide sequence ID" value="NZ_BPQE01000013.1"/>
</dbReference>
<evidence type="ECO:0000313" key="2">
    <source>
        <dbReference type="EMBL" id="MDQ0445967.1"/>
    </source>
</evidence>
<evidence type="ECO:0000313" key="3">
    <source>
        <dbReference type="Proteomes" id="UP001231124"/>
    </source>
</evidence>
<comment type="caution">
    <text evidence="2">The sequence shown here is derived from an EMBL/GenBank/DDBJ whole genome shotgun (WGS) entry which is preliminary data.</text>
</comment>
<evidence type="ECO:0000256" key="1">
    <source>
        <dbReference type="SAM" id="Phobius"/>
    </source>
</evidence>
<feature type="transmembrane region" description="Helical" evidence="1">
    <location>
        <begin position="49"/>
        <end position="67"/>
    </location>
</feature>
<name>A0ABU0HUG4_9HYPH</name>
<protein>
    <submittedName>
        <fullName evidence="2">Uncharacterized protein</fullName>
    </submittedName>
</protein>
<gene>
    <name evidence="2" type="ORF">QO012_000445</name>
</gene>
<organism evidence="2 3">
    <name type="scientific">Methylobacterium aerolatum</name>
    <dbReference type="NCBI Taxonomy" id="418708"/>
    <lineage>
        <taxon>Bacteria</taxon>
        <taxon>Pseudomonadati</taxon>
        <taxon>Pseudomonadota</taxon>
        <taxon>Alphaproteobacteria</taxon>
        <taxon>Hyphomicrobiales</taxon>
        <taxon>Methylobacteriaceae</taxon>
        <taxon>Methylobacterium</taxon>
    </lineage>
</organism>
<feature type="transmembrane region" description="Helical" evidence="1">
    <location>
        <begin position="25"/>
        <end position="43"/>
    </location>
</feature>
<keyword evidence="1" id="KW-0812">Transmembrane</keyword>
<keyword evidence="1" id="KW-0472">Membrane</keyword>
<keyword evidence="1" id="KW-1133">Transmembrane helix</keyword>
<reference evidence="2 3" key="1">
    <citation type="submission" date="2023-07" db="EMBL/GenBank/DDBJ databases">
        <title>Genomic Encyclopedia of Type Strains, Phase IV (KMG-IV): sequencing the most valuable type-strain genomes for metagenomic binning, comparative biology and taxonomic classification.</title>
        <authorList>
            <person name="Goeker M."/>
        </authorList>
    </citation>
    <scope>NUCLEOTIDE SEQUENCE [LARGE SCALE GENOMIC DNA]</scope>
    <source>
        <strain evidence="2 3">DSM 19013</strain>
    </source>
</reference>
<accession>A0ABU0HUG4</accession>
<proteinExistence type="predicted"/>